<protein>
    <submittedName>
        <fullName evidence="2">Uncharacterized protein</fullName>
    </submittedName>
</protein>
<accession>A0A1C6GLY4</accession>
<gene>
    <name evidence="2" type="ORF">SAMEA3545359_00446</name>
</gene>
<proteinExistence type="predicted"/>
<evidence type="ECO:0000313" key="2">
    <source>
        <dbReference type="EMBL" id="SCJ46154.1"/>
    </source>
</evidence>
<name>A0A1C6GLY4_9FIRM</name>
<organism evidence="2">
    <name type="scientific">uncultured Anaerotruncus sp</name>
    <dbReference type="NCBI Taxonomy" id="905011"/>
    <lineage>
        <taxon>Bacteria</taxon>
        <taxon>Bacillati</taxon>
        <taxon>Bacillota</taxon>
        <taxon>Clostridia</taxon>
        <taxon>Eubacteriales</taxon>
        <taxon>Oscillospiraceae</taxon>
        <taxon>Anaerotruncus</taxon>
        <taxon>environmental samples</taxon>
    </lineage>
</organism>
<reference evidence="2" key="1">
    <citation type="submission" date="2015-09" db="EMBL/GenBank/DDBJ databases">
        <authorList>
            <consortium name="Pathogen Informatics"/>
        </authorList>
    </citation>
    <scope>NUCLEOTIDE SEQUENCE</scope>
    <source>
        <strain evidence="2">2789STDY5834896</strain>
    </source>
</reference>
<dbReference type="EMBL" id="FMHG01000001">
    <property type="protein sequence ID" value="SCJ46154.1"/>
    <property type="molecule type" value="Genomic_DNA"/>
</dbReference>
<dbReference type="AlphaFoldDB" id="A0A1C6GLY4"/>
<sequence>MAPKATVYSVLCRRLPVRPCSTNLHTKVHGSTAVPGVISTRNRQVPYSQSTSMSAKKFAAHRGTTAVLSIPSLSFIAVTPLAVSCRRLGAYSVQKATLLHTGIYRRRFPNIEIWVTEFRFKIQRPDWPQRANGSHGRTQLAGRGEKRSARHIRS</sequence>
<evidence type="ECO:0000256" key="1">
    <source>
        <dbReference type="SAM" id="MobiDB-lite"/>
    </source>
</evidence>
<feature type="region of interest" description="Disordered" evidence="1">
    <location>
        <begin position="126"/>
        <end position="154"/>
    </location>
</feature>